<feature type="domain" description="Cyclic nucleotide-binding" evidence="4">
    <location>
        <begin position="37"/>
        <end position="157"/>
    </location>
</feature>
<dbReference type="CDD" id="cd00092">
    <property type="entry name" value="HTH_CRP"/>
    <property type="match status" value="1"/>
</dbReference>
<dbReference type="Gene3D" id="2.60.120.10">
    <property type="entry name" value="Jelly Rolls"/>
    <property type="match status" value="1"/>
</dbReference>
<dbReference type="SUPFAM" id="SSF51206">
    <property type="entry name" value="cAMP-binding domain-like"/>
    <property type="match status" value="1"/>
</dbReference>
<name>A0ABY8C476_9FIRM</name>
<evidence type="ECO:0000256" key="2">
    <source>
        <dbReference type="ARBA" id="ARBA00023125"/>
    </source>
</evidence>
<dbReference type="EMBL" id="CP118868">
    <property type="protein sequence ID" value="WEG35485.1"/>
    <property type="molecule type" value="Genomic_DNA"/>
</dbReference>
<dbReference type="PRINTS" id="PR00034">
    <property type="entry name" value="HTHCRP"/>
</dbReference>
<organism evidence="6 7">
    <name type="scientific">Amygdalobacter indicium</name>
    <dbReference type="NCBI Taxonomy" id="3029272"/>
    <lineage>
        <taxon>Bacteria</taxon>
        <taxon>Bacillati</taxon>
        <taxon>Bacillota</taxon>
        <taxon>Clostridia</taxon>
        <taxon>Eubacteriales</taxon>
        <taxon>Oscillospiraceae</taxon>
        <taxon>Amygdalobacter</taxon>
    </lineage>
</organism>
<evidence type="ECO:0000259" key="4">
    <source>
        <dbReference type="PROSITE" id="PS50042"/>
    </source>
</evidence>
<gene>
    <name evidence="6" type="ORF">PYS61_06055</name>
</gene>
<dbReference type="InterPro" id="IPR036390">
    <property type="entry name" value="WH_DNA-bd_sf"/>
</dbReference>
<dbReference type="PROSITE" id="PS50042">
    <property type="entry name" value="CNMP_BINDING_3"/>
    <property type="match status" value="1"/>
</dbReference>
<dbReference type="InterPro" id="IPR012318">
    <property type="entry name" value="HTH_CRP"/>
</dbReference>
<keyword evidence="2" id="KW-0238">DNA-binding</keyword>
<dbReference type="InterPro" id="IPR050397">
    <property type="entry name" value="Env_Response_Regulators"/>
</dbReference>
<dbReference type="PANTHER" id="PTHR24567:SF28">
    <property type="entry name" value="LISTERIOLYSIN REGULATORY PROTEIN"/>
    <property type="match status" value="1"/>
</dbReference>
<reference evidence="6 7" key="1">
    <citation type="submission" date="2023-02" db="EMBL/GenBank/DDBJ databases">
        <title>Novel Oscillospiraceae bacterial genomes.</title>
        <authorList>
            <person name="Srinivasan S."/>
            <person name="Austin M.N."/>
            <person name="Fiedler T.L."/>
            <person name="Strenk S.M."/>
            <person name="Agnew K.J."/>
            <person name="Nagana Gowda G.A."/>
            <person name="Raftery D."/>
            <person name="Beamer M.A."/>
            <person name="Achilles S.L."/>
            <person name="Wiesenfeld H.C."/>
            <person name="Fredricks D.N."/>
            <person name="Hillier S.L."/>
        </authorList>
    </citation>
    <scope>NUCLEOTIDE SEQUENCE [LARGE SCALE GENOMIC DNA]</scope>
    <source>
        <strain evidence="6 7">CHIC02 1186E3-8</strain>
    </source>
</reference>
<dbReference type="InterPro" id="IPR036388">
    <property type="entry name" value="WH-like_DNA-bd_sf"/>
</dbReference>
<sequence length="251" mass="28174">MKQFPSWQASMNRLPKSAPLLLPIRGGGLVNSDKIAVLRDLPAADQAALAKEIDVFSLNRGDYCFRSGDAANVFYILIEGRCKIFNFTSDAREQILYIYTAGDFIGGLNLLKDHKYLYTGQAVENCLVAAISKDSFMKYCYHQEAILRLIIDKCYDRIRWAENLISCLVSNSADAKVASVLLRLSESYGEQTPKGMVLRLTISREEMGSYAGLARETMSRKLNQFSDEGLIEFVGPKSICILDVERLKKMI</sequence>
<dbReference type="RefSeq" id="WP_315571605.1">
    <property type="nucleotide sequence ID" value="NZ_CP118868.1"/>
</dbReference>
<feature type="domain" description="HTH crp-type" evidence="5">
    <location>
        <begin position="171"/>
        <end position="245"/>
    </location>
</feature>
<dbReference type="InterPro" id="IPR018490">
    <property type="entry name" value="cNMP-bd_dom_sf"/>
</dbReference>
<evidence type="ECO:0000259" key="5">
    <source>
        <dbReference type="PROSITE" id="PS51063"/>
    </source>
</evidence>
<dbReference type="SUPFAM" id="SSF46785">
    <property type="entry name" value="Winged helix' DNA-binding domain"/>
    <property type="match status" value="1"/>
</dbReference>
<accession>A0ABY8C476</accession>
<keyword evidence="3" id="KW-0804">Transcription</keyword>
<protein>
    <submittedName>
        <fullName evidence="6">Crp/Fnr family transcriptional regulator</fullName>
    </submittedName>
</protein>
<evidence type="ECO:0000313" key="7">
    <source>
        <dbReference type="Proteomes" id="UP001220478"/>
    </source>
</evidence>
<keyword evidence="1" id="KW-0805">Transcription regulation</keyword>
<evidence type="ECO:0000256" key="3">
    <source>
        <dbReference type="ARBA" id="ARBA00023163"/>
    </source>
</evidence>
<dbReference type="InterPro" id="IPR000595">
    <property type="entry name" value="cNMP-bd_dom"/>
</dbReference>
<dbReference type="SMART" id="SM00100">
    <property type="entry name" value="cNMP"/>
    <property type="match status" value="1"/>
</dbReference>
<evidence type="ECO:0000256" key="1">
    <source>
        <dbReference type="ARBA" id="ARBA00023015"/>
    </source>
</evidence>
<proteinExistence type="predicted"/>
<dbReference type="SMART" id="SM00419">
    <property type="entry name" value="HTH_CRP"/>
    <property type="match status" value="1"/>
</dbReference>
<dbReference type="InterPro" id="IPR014710">
    <property type="entry name" value="RmlC-like_jellyroll"/>
</dbReference>
<dbReference type="PROSITE" id="PS51063">
    <property type="entry name" value="HTH_CRP_2"/>
    <property type="match status" value="1"/>
</dbReference>
<dbReference type="Proteomes" id="UP001220478">
    <property type="component" value="Chromosome"/>
</dbReference>
<dbReference type="CDD" id="cd00038">
    <property type="entry name" value="CAP_ED"/>
    <property type="match status" value="1"/>
</dbReference>
<dbReference type="Gene3D" id="1.10.10.10">
    <property type="entry name" value="Winged helix-like DNA-binding domain superfamily/Winged helix DNA-binding domain"/>
    <property type="match status" value="1"/>
</dbReference>
<keyword evidence="7" id="KW-1185">Reference proteome</keyword>
<dbReference type="PANTHER" id="PTHR24567">
    <property type="entry name" value="CRP FAMILY TRANSCRIPTIONAL REGULATORY PROTEIN"/>
    <property type="match status" value="1"/>
</dbReference>
<dbReference type="Pfam" id="PF13545">
    <property type="entry name" value="HTH_Crp_2"/>
    <property type="match status" value="1"/>
</dbReference>
<dbReference type="Pfam" id="PF00027">
    <property type="entry name" value="cNMP_binding"/>
    <property type="match status" value="1"/>
</dbReference>
<evidence type="ECO:0000313" key="6">
    <source>
        <dbReference type="EMBL" id="WEG35485.1"/>
    </source>
</evidence>